<dbReference type="InterPro" id="IPR048641">
    <property type="entry name" value="RlmN_N"/>
</dbReference>
<dbReference type="EC" id="2.1.1.192" evidence="14"/>
<comment type="caution">
    <text evidence="14">Lacks conserved residue(s) required for the propagation of feature annotation.</text>
</comment>
<evidence type="ECO:0000256" key="12">
    <source>
        <dbReference type="ARBA" id="ARBA00023014"/>
    </source>
</evidence>
<dbReference type="InterPro" id="IPR027492">
    <property type="entry name" value="RNA_MTrfase_RlmN"/>
</dbReference>
<keyword evidence="4 14" id="KW-0963">Cytoplasm</keyword>
<sequence>MSTSRDLDATLIDTAPAVPADAAARADVPVPKVEAKRTNLFDLERVQLEDFFEQVLGEKRYRAHQVMKWIHHRYVTEFDQMTDLGKALRAKLEQHAVVHAPSVVFDKASEDGTHKWLLGMDPKNAIETVYIPDKGRGTLCVSSQVGCALNCQFCSTATQGFNRNLSTAEIIGQVWVAARHLGNVPHQQRRLTNVVMMGMGEPLANFDNVVRAMSIMRDDLGYGLANKRVTLSTAGMVPQIDKLGEVSDVSLAVSLHAPNDDLRSELVPLNKKYGIEQLMESCVRYALRKPGTSVTFEYTLMKGVNDQPQHARELVRLMKAFDRSVQMKGAAKVNLIPFNPFPGTRFERPTDQAIRAFQKLLNEAGMIAPVRRTRGDDIDAACGQLKGQVMDRTRRNADFRRRLEQQGQGDAAA</sequence>
<dbReference type="Pfam" id="PF21016">
    <property type="entry name" value="RlmN_N"/>
    <property type="match status" value="1"/>
</dbReference>
<evidence type="ECO:0000256" key="1">
    <source>
        <dbReference type="ARBA" id="ARBA00004496"/>
    </source>
</evidence>
<gene>
    <name evidence="14 16" type="primary">rlmN</name>
    <name evidence="16" type="ORF">GCM10008101_07230</name>
</gene>
<proteinExistence type="inferred from homology"/>
<feature type="binding site" evidence="14">
    <location>
        <position position="154"/>
    </location>
    <ligand>
        <name>[4Fe-4S] cluster</name>
        <dbReference type="ChEBI" id="CHEBI:49883"/>
        <note>4Fe-4S-S-AdoMet</note>
    </ligand>
</feature>
<keyword evidence="12 14" id="KW-0411">Iron-sulfur</keyword>
<dbReference type="SFLD" id="SFLDS00029">
    <property type="entry name" value="Radical_SAM"/>
    <property type="match status" value="1"/>
</dbReference>
<feature type="binding site" evidence="14">
    <location>
        <position position="151"/>
    </location>
    <ligand>
        <name>[4Fe-4S] cluster</name>
        <dbReference type="ChEBI" id="CHEBI:49883"/>
        <note>4Fe-4S-S-AdoMet</note>
    </ligand>
</feature>
<keyword evidence="3 14" id="KW-0004">4Fe-4S</keyword>
<feature type="binding site" evidence="14">
    <location>
        <position position="339"/>
    </location>
    <ligand>
        <name>S-adenosyl-L-methionine</name>
        <dbReference type="ChEBI" id="CHEBI:59789"/>
    </ligand>
</feature>
<evidence type="ECO:0000256" key="8">
    <source>
        <dbReference type="ARBA" id="ARBA00022691"/>
    </source>
</evidence>
<feature type="domain" description="Radical SAM core" evidence="15">
    <location>
        <begin position="133"/>
        <end position="377"/>
    </location>
</feature>
<dbReference type="SUPFAM" id="SSF102114">
    <property type="entry name" value="Radical SAM enzymes"/>
    <property type="match status" value="1"/>
</dbReference>
<dbReference type="InterPro" id="IPR058240">
    <property type="entry name" value="rSAM_sf"/>
</dbReference>
<keyword evidence="7 14" id="KW-0808">Transferase</keyword>
<keyword evidence="11 14" id="KW-0408">Iron</keyword>
<keyword evidence="17" id="KW-1185">Reference proteome</keyword>
<comment type="function">
    <text evidence="14">Specifically methylates position 2 of adenine 2503 in 23S rRNA and position 2 of adenine 37 in tRNAs. m2A2503 modification seems to play a crucial role in the proofreading step occurring at the peptidyl transferase center and thus would serve to optimize ribosomal fidelity.</text>
</comment>
<evidence type="ECO:0000256" key="4">
    <source>
        <dbReference type="ARBA" id="ARBA00022490"/>
    </source>
</evidence>
<dbReference type="HAMAP" id="MF_01849">
    <property type="entry name" value="RNA_methyltr_RlmN"/>
    <property type="match status" value="1"/>
</dbReference>
<dbReference type="Gene3D" id="1.10.150.530">
    <property type="match status" value="1"/>
</dbReference>
<evidence type="ECO:0000259" key="15">
    <source>
        <dbReference type="PROSITE" id="PS51918"/>
    </source>
</evidence>
<dbReference type="Proteomes" id="UP000643403">
    <property type="component" value="Unassembled WGS sequence"/>
</dbReference>
<dbReference type="InterPro" id="IPR007197">
    <property type="entry name" value="rSAM"/>
</dbReference>
<keyword evidence="6 14" id="KW-0489">Methyltransferase</keyword>
<dbReference type="Pfam" id="PF04055">
    <property type="entry name" value="Radical_SAM"/>
    <property type="match status" value="1"/>
</dbReference>
<organism evidence="16 17">
    <name type="scientific">Cognatilysobacter xinjiangensis</name>
    <dbReference type="NCBI Taxonomy" id="546892"/>
    <lineage>
        <taxon>Bacteria</taxon>
        <taxon>Pseudomonadati</taxon>
        <taxon>Pseudomonadota</taxon>
        <taxon>Gammaproteobacteria</taxon>
        <taxon>Lysobacterales</taxon>
        <taxon>Lysobacteraceae</taxon>
        <taxon>Cognatilysobacter</taxon>
    </lineage>
</organism>
<feature type="active site" description="Proton acceptor" evidence="14">
    <location>
        <position position="127"/>
    </location>
</feature>
<comment type="caution">
    <text evidence="16">The sequence shown here is derived from an EMBL/GenBank/DDBJ whole genome shotgun (WGS) entry which is preliminary data.</text>
</comment>
<keyword evidence="8 14" id="KW-0949">S-adenosyl-L-methionine</keyword>
<dbReference type="InterPro" id="IPR013785">
    <property type="entry name" value="Aldolase_TIM"/>
</dbReference>
<reference evidence="17" key="1">
    <citation type="journal article" date="2019" name="Int. J. Syst. Evol. Microbiol.">
        <title>The Global Catalogue of Microorganisms (GCM) 10K type strain sequencing project: providing services to taxonomists for standard genome sequencing and annotation.</title>
        <authorList>
            <consortium name="The Broad Institute Genomics Platform"/>
            <consortium name="The Broad Institute Genome Sequencing Center for Infectious Disease"/>
            <person name="Wu L."/>
            <person name="Ma J."/>
        </authorList>
    </citation>
    <scope>NUCLEOTIDE SEQUENCE [LARGE SCALE GENOMIC DNA]</scope>
    <source>
        <strain evidence="17">KCTC 22558</strain>
    </source>
</reference>
<evidence type="ECO:0000256" key="14">
    <source>
        <dbReference type="HAMAP-Rule" id="MF_01849"/>
    </source>
</evidence>
<dbReference type="SFLD" id="SFLDF00275">
    <property type="entry name" value="adenosine_C2_methyltransferase"/>
    <property type="match status" value="1"/>
</dbReference>
<evidence type="ECO:0000256" key="10">
    <source>
        <dbReference type="ARBA" id="ARBA00022723"/>
    </source>
</evidence>
<protein>
    <recommendedName>
        <fullName evidence="14">Dual-specificity RNA methyltransferase RlmN</fullName>
        <ecNumber evidence="14">2.1.1.192</ecNumber>
    </recommendedName>
    <alternativeName>
        <fullName evidence="14">23S rRNA (adenine(2503)-C(2))-methyltransferase</fullName>
    </alternativeName>
    <alternativeName>
        <fullName evidence="14">23S rRNA m2A2503 methyltransferase</fullName>
    </alternativeName>
    <alternativeName>
        <fullName evidence="14">Ribosomal RNA large subunit methyltransferase N</fullName>
    </alternativeName>
    <alternativeName>
        <fullName evidence="14">tRNA (adenine(37)-C(2))-methyltransferase</fullName>
    </alternativeName>
    <alternativeName>
        <fullName evidence="14">tRNA m2A37 methyltransferase</fullName>
    </alternativeName>
</protein>
<evidence type="ECO:0000256" key="2">
    <source>
        <dbReference type="ARBA" id="ARBA00007544"/>
    </source>
</evidence>
<comment type="subcellular location">
    <subcellularLocation>
        <location evidence="1 14">Cytoplasm</location>
    </subcellularLocation>
</comment>
<evidence type="ECO:0000256" key="5">
    <source>
        <dbReference type="ARBA" id="ARBA00022552"/>
    </source>
</evidence>
<feature type="binding site" evidence="14">
    <location>
        <begin position="200"/>
        <end position="201"/>
    </location>
    <ligand>
        <name>S-adenosyl-L-methionine</name>
        <dbReference type="ChEBI" id="CHEBI:59789"/>
    </ligand>
</feature>
<comment type="cofactor">
    <cofactor evidence="14">
        <name>[4Fe-4S] cluster</name>
        <dbReference type="ChEBI" id="CHEBI:49883"/>
    </cofactor>
    <text evidence="14">Binds 1 [4Fe-4S] cluster. The cluster is coordinated with 3 cysteines and an exchangeable S-adenosyl-L-methionine.</text>
</comment>
<dbReference type="SFLD" id="SFLDG01062">
    <property type="entry name" value="methyltransferase_(Class_A)"/>
    <property type="match status" value="1"/>
</dbReference>
<dbReference type="InterPro" id="IPR040072">
    <property type="entry name" value="Methyltransferase_A"/>
</dbReference>
<dbReference type="GO" id="GO:0032259">
    <property type="term" value="P:methylation"/>
    <property type="evidence" value="ECO:0007669"/>
    <property type="project" value="UniProtKB-KW"/>
</dbReference>
<evidence type="ECO:0000256" key="3">
    <source>
        <dbReference type="ARBA" id="ARBA00022485"/>
    </source>
</evidence>
<comment type="similarity">
    <text evidence="2 14">Belongs to the radical SAM superfamily. RlmN family.</text>
</comment>
<keyword evidence="5 14" id="KW-0698">rRNA processing</keyword>
<evidence type="ECO:0000256" key="9">
    <source>
        <dbReference type="ARBA" id="ARBA00022694"/>
    </source>
</evidence>
<feature type="active site" description="S-methylcysteine intermediate" evidence="14">
    <location>
        <position position="382"/>
    </location>
</feature>
<dbReference type="PANTHER" id="PTHR30544">
    <property type="entry name" value="23S RRNA METHYLTRANSFERASE"/>
    <property type="match status" value="1"/>
</dbReference>
<evidence type="ECO:0000313" key="16">
    <source>
        <dbReference type="EMBL" id="GGZ56366.1"/>
    </source>
</evidence>
<dbReference type="Gene3D" id="3.20.20.70">
    <property type="entry name" value="Aldolase class I"/>
    <property type="match status" value="1"/>
</dbReference>
<keyword evidence="9 14" id="KW-0819">tRNA processing</keyword>
<dbReference type="EMBL" id="BMXY01000001">
    <property type="protein sequence ID" value="GGZ56366.1"/>
    <property type="molecule type" value="Genomic_DNA"/>
</dbReference>
<dbReference type="PIRSF" id="PIRSF006004">
    <property type="entry name" value="CHP00048"/>
    <property type="match status" value="1"/>
</dbReference>
<dbReference type="InterPro" id="IPR004383">
    <property type="entry name" value="rRNA_lsu_MTrfase_RlmN/Cfr"/>
</dbReference>
<feature type="binding site" evidence="14">
    <location>
        <begin position="254"/>
        <end position="256"/>
    </location>
    <ligand>
        <name>S-adenosyl-L-methionine</name>
        <dbReference type="ChEBI" id="CHEBI:59789"/>
    </ligand>
</feature>
<keyword evidence="13 14" id="KW-1015">Disulfide bond</keyword>
<dbReference type="CDD" id="cd01335">
    <property type="entry name" value="Radical_SAM"/>
    <property type="match status" value="1"/>
</dbReference>
<dbReference type="PROSITE" id="PS51918">
    <property type="entry name" value="RADICAL_SAM"/>
    <property type="match status" value="1"/>
</dbReference>
<comment type="catalytic activity">
    <reaction evidence="14">
        <text>adenosine(37) in tRNA + 2 reduced [2Fe-2S]-[ferredoxin] + 2 S-adenosyl-L-methionine = 2-methyladenosine(37) in tRNA + 5'-deoxyadenosine + L-methionine + 2 oxidized [2Fe-2S]-[ferredoxin] + S-adenosyl-L-homocysteine</text>
        <dbReference type="Rhea" id="RHEA:43332"/>
        <dbReference type="Rhea" id="RHEA-COMP:10000"/>
        <dbReference type="Rhea" id="RHEA-COMP:10001"/>
        <dbReference type="Rhea" id="RHEA-COMP:10162"/>
        <dbReference type="Rhea" id="RHEA-COMP:10485"/>
        <dbReference type="ChEBI" id="CHEBI:17319"/>
        <dbReference type="ChEBI" id="CHEBI:33737"/>
        <dbReference type="ChEBI" id="CHEBI:33738"/>
        <dbReference type="ChEBI" id="CHEBI:57844"/>
        <dbReference type="ChEBI" id="CHEBI:57856"/>
        <dbReference type="ChEBI" id="CHEBI:59789"/>
        <dbReference type="ChEBI" id="CHEBI:74411"/>
        <dbReference type="ChEBI" id="CHEBI:74497"/>
        <dbReference type="EC" id="2.1.1.192"/>
    </reaction>
</comment>
<feature type="binding site" evidence="14">
    <location>
        <position position="232"/>
    </location>
    <ligand>
        <name>S-adenosyl-L-methionine</name>
        <dbReference type="ChEBI" id="CHEBI:59789"/>
    </ligand>
</feature>
<dbReference type="PANTHER" id="PTHR30544:SF5">
    <property type="entry name" value="RADICAL SAM CORE DOMAIN-CONTAINING PROTEIN"/>
    <property type="match status" value="1"/>
</dbReference>
<dbReference type="NCBIfam" id="TIGR00048">
    <property type="entry name" value="rRNA_mod_RlmN"/>
    <property type="match status" value="1"/>
</dbReference>
<dbReference type="RefSeq" id="WP_189446999.1">
    <property type="nucleotide sequence ID" value="NZ_BMXY01000001.1"/>
</dbReference>
<feature type="binding site" evidence="14">
    <location>
        <position position="147"/>
    </location>
    <ligand>
        <name>[4Fe-4S] cluster</name>
        <dbReference type="ChEBI" id="CHEBI:49883"/>
        <note>4Fe-4S-S-AdoMet</note>
    </ligand>
</feature>
<evidence type="ECO:0000256" key="13">
    <source>
        <dbReference type="ARBA" id="ARBA00023157"/>
    </source>
</evidence>
<evidence type="ECO:0000313" key="17">
    <source>
        <dbReference type="Proteomes" id="UP000643403"/>
    </source>
</evidence>
<evidence type="ECO:0000256" key="7">
    <source>
        <dbReference type="ARBA" id="ARBA00022679"/>
    </source>
</evidence>
<keyword evidence="10 14" id="KW-0479">Metal-binding</keyword>
<evidence type="ECO:0000256" key="6">
    <source>
        <dbReference type="ARBA" id="ARBA00022603"/>
    </source>
</evidence>
<evidence type="ECO:0000256" key="11">
    <source>
        <dbReference type="ARBA" id="ARBA00023004"/>
    </source>
</evidence>
<accession>A0ABQ3BSN1</accession>
<dbReference type="GO" id="GO:0008168">
    <property type="term" value="F:methyltransferase activity"/>
    <property type="evidence" value="ECO:0007669"/>
    <property type="project" value="UniProtKB-KW"/>
</dbReference>
<name>A0ABQ3BSN1_9GAMM</name>
<comment type="catalytic activity">
    <reaction evidence="14">
        <text>adenosine(2503) in 23S rRNA + 2 reduced [2Fe-2S]-[ferredoxin] + 2 S-adenosyl-L-methionine = 2-methyladenosine(2503) in 23S rRNA + 5'-deoxyadenosine + L-methionine + 2 oxidized [2Fe-2S]-[ferredoxin] + S-adenosyl-L-homocysteine</text>
        <dbReference type="Rhea" id="RHEA:42916"/>
        <dbReference type="Rhea" id="RHEA-COMP:10000"/>
        <dbReference type="Rhea" id="RHEA-COMP:10001"/>
        <dbReference type="Rhea" id="RHEA-COMP:10152"/>
        <dbReference type="Rhea" id="RHEA-COMP:10282"/>
        <dbReference type="ChEBI" id="CHEBI:17319"/>
        <dbReference type="ChEBI" id="CHEBI:33737"/>
        <dbReference type="ChEBI" id="CHEBI:33738"/>
        <dbReference type="ChEBI" id="CHEBI:57844"/>
        <dbReference type="ChEBI" id="CHEBI:57856"/>
        <dbReference type="ChEBI" id="CHEBI:59789"/>
        <dbReference type="ChEBI" id="CHEBI:74411"/>
        <dbReference type="ChEBI" id="CHEBI:74497"/>
        <dbReference type="EC" id="2.1.1.192"/>
    </reaction>
</comment>
<comment type="miscellaneous">
    <text evidence="14">Reaction proceeds by a ping-pong mechanism involving intermediate methylation of a conserved cysteine residue.</text>
</comment>